<evidence type="ECO:0000256" key="3">
    <source>
        <dbReference type="ARBA" id="ARBA00024227"/>
    </source>
</evidence>
<dbReference type="SUPFAM" id="SSF55681">
    <property type="entry name" value="Class II aaRS and biotin synthetases"/>
    <property type="match status" value="1"/>
</dbReference>
<dbReference type="EMBL" id="LT906453">
    <property type="protein sequence ID" value="SNV19679.1"/>
    <property type="molecule type" value="Genomic_DNA"/>
</dbReference>
<dbReference type="RefSeq" id="WP_028327812.1">
    <property type="nucleotide sequence ID" value="NZ_LT906453.1"/>
</dbReference>
<dbReference type="GO" id="GO:0005737">
    <property type="term" value="C:cytoplasm"/>
    <property type="evidence" value="ECO:0007669"/>
    <property type="project" value="TreeGrafter"/>
</dbReference>
<dbReference type="CDD" id="cd16442">
    <property type="entry name" value="BPL"/>
    <property type="match status" value="1"/>
</dbReference>
<dbReference type="PANTHER" id="PTHR12835">
    <property type="entry name" value="BIOTIN PROTEIN LIGASE"/>
    <property type="match status" value="1"/>
</dbReference>
<dbReference type="AlphaFoldDB" id="A0A239VCL1"/>
<dbReference type="STRING" id="1121387.GCA_000429885_02327"/>
<keyword evidence="7" id="KW-1185">Reference proteome</keyword>
<feature type="compositionally biased region" description="Polar residues" evidence="4">
    <location>
        <begin position="9"/>
        <end position="19"/>
    </location>
</feature>
<evidence type="ECO:0000313" key="7">
    <source>
        <dbReference type="Proteomes" id="UP000242637"/>
    </source>
</evidence>
<dbReference type="Pfam" id="PF02237">
    <property type="entry name" value="BPL_C"/>
    <property type="match status" value="1"/>
</dbReference>
<evidence type="ECO:0000313" key="6">
    <source>
        <dbReference type="EMBL" id="SNV19679.1"/>
    </source>
</evidence>
<evidence type="ECO:0000259" key="5">
    <source>
        <dbReference type="PROSITE" id="PS51733"/>
    </source>
</evidence>
<dbReference type="NCBIfam" id="TIGR00121">
    <property type="entry name" value="birA_ligase"/>
    <property type="match status" value="1"/>
</dbReference>
<evidence type="ECO:0000256" key="1">
    <source>
        <dbReference type="ARBA" id="ARBA00022598"/>
    </source>
</evidence>
<name>A0A239VCL1_9MICO</name>
<accession>A0A239VCL1</accession>
<sequence length="302" mass="32256">MNTGHHPHLNTQHITNGTLAPTGPWSRVDIHETTGSTNDDAFADPTPYRLIIAAHQNAGRGRRSRTWITPPGTSIAMSMTLPLPTPTSTSPAHHDPGWLPLLIGLATHDALAELITTHTPHTNPKPPHPTIQAKLKWPNDILIRTATNTENNAKVGGILCQLAPNTNTVIAGIGINVAVPKNLLPTPTDTAPPATSLHHALTTIGGTTPTREEIAINIANHVAHRHHQWITNPHTNPLHNDYTAACATINTPITAHLPNNTTLTGTATAITPHGELLIATPHGPTTLRAGDVVHIRPTNRQN</sequence>
<protein>
    <recommendedName>
        <fullName evidence="3">biotin--[biotin carboxyl-carrier protein] ligase</fullName>
        <ecNumber evidence="3">6.3.4.15</ecNumber>
    </recommendedName>
</protein>
<dbReference type="Pfam" id="PF03099">
    <property type="entry name" value="BPL_LplA_LipB"/>
    <property type="match status" value="1"/>
</dbReference>
<dbReference type="InterPro" id="IPR004143">
    <property type="entry name" value="BPL_LPL_catalytic"/>
</dbReference>
<feature type="domain" description="BPL/LPL catalytic" evidence="5">
    <location>
        <begin position="20"/>
        <end position="230"/>
    </location>
</feature>
<dbReference type="GeneID" id="63459042"/>
<keyword evidence="1" id="KW-0436">Ligase</keyword>
<dbReference type="InterPro" id="IPR003142">
    <property type="entry name" value="BPL_C"/>
</dbReference>
<feature type="region of interest" description="Disordered" evidence="4">
    <location>
        <begin position="1"/>
        <end position="42"/>
    </location>
</feature>
<dbReference type="InterPro" id="IPR045864">
    <property type="entry name" value="aa-tRNA-synth_II/BPL/LPL"/>
</dbReference>
<dbReference type="Proteomes" id="UP000242637">
    <property type="component" value="Chromosome 1"/>
</dbReference>
<dbReference type="KEGG" id="dco:SAMEA4475696_0780"/>
<dbReference type="EC" id="6.3.4.15" evidence="3"/>
<dbReference type="PANTHER" id="PTHR12835:SF5">
    <property type="entry name" value="BIOTIN--PROTEIN LIGASE"/>
    <property type="match status" value="1"/>
</dbReference>
<evidence type="ECO:0000256" key="4">
    <source>
        <dbReference type="SAM" id="MobiDB-lite"/>
    </source>
</evidence>
<dbReference type="InterPro" id="IPR004408">
    <property type="entry name" value="Biotin_CoA_COase_ligase"/>
</dbReference>
<dbReference type="Gene3D" id="3.30.930.10">
    <property type="entry name" value="Bira Bifunctional Protein, Domain 2"/>
    <property type="match status" value="1"/>
</dbReference>
<keyword evidence="2" id="KW-0092">Biotin</keyword>
<organism evidence="6 7">
    <name type="scientific">Dermatophilus congolensis</name>
    <dbReference type="NCBI Taxonomy" id="1863"/>
    <lineage>
        <taxon>Bacteria</taxon>
        <taxon>Bacillati</taxon>
        <taxon>Actinomycetota</taxon>
        <taxon>Actinomycetes</taxon>
        <taxon>Micrococcales</taxon>
        <taxon>Dermatophilaceae</taxon>
        <taxon>Dermatophilus</taxon>
    </lineage>
</organism>
<dbReference type="OrthoDB" id="9807064at2"/>
<proteinExistence type="predicted"/>
<dbReference type="PROSITE" id="PS51733">
    <property type="entry name" value="BPL_LPL_CATALYTIC"/>
    <property type="match status" value="1"/>
</dbReference>
<gene>
    <name evidence="6" type="primary">birA</name>
    <name evidence="6" type="ORF">SAMEA4475696_00780</name>
</gene>
<dbReference type="GO" id="GO:0004077">
    <property type="term" value="F:biotin--[biotin carboxyl-carrier protein] ligase activity"/>
    <property type="evidence" value="ECO:0007669"/>
    <property type="project" value="UniProtKB-EC"/>
</dbReference>
<dbReference type="Gene3D" id="2.30.30.100">
    <property type="match status" value="1"/>
</dbReference>
<evidence type="ECO:0000256" key="2">
    <source>
        <dbReference type="ARBA" id="ARBA00023267"/>
    </source>
</evidence>
<reference evidence="6 7" key="1">
    <citation type="submission" date="2017-06" db="EMBL/GenBank/DDBJ databases">
        <authorList>
            <consortium name="Pathogen Informatics"/>
        </authorList>
    </citation>
    <scope>NUCLEOTIDE SEQUENCE [LARGE SCALE GENOMIC DNA]</scope>
    <source>
        <strain evidence="6 7">NCTC13039</strain>
    </source>
</reference>